<evidence type="ECO:0000256" key="1">
    <source>
        <dbReference type="ARBA" id="ARBA00001946"/>
    </source>
</evidence>
<evidence type="ECO:0000256" key="5">
    <source>
        <dbReference type="ARBA" id="ARBA00023239"/>
    </source>
</evidence>
<comment type="catalytic activity">
    <reaction evidence="7">
        <text>oxaloacetate + phosphate = phosphoenolpyruvate + hydrogencarbonate</text>
        <dbReference type="Rhea" id="RHEA:28370"/>
        <dbReference type="ChEBI" id="CHEBI:16452"/>
        <dbReference type="ChEBI" id="CHEBI:17544"/>
        <dbReference type="ChEBI" id="CHEBI:43474"/>
        <dbReference type="ChEBI" id="CHEBI:58702"/>
        <dbReference type="EC" id="4.1.1.31"/>
    </reaction>
</comment>
<evidence type="ECO:0000256" key="6">
    <source>
        <dbReference type="ARBA" id="ARBA00023300"/>
    </source>
</evidence>
<keyword evidence="4" id="KW-0460">Magnesium</keyword>
<dbReference type="NCBIfam" id="NF000584">
    <property type="entry name" value="PRK00009.1"/>
    <property type="match status" value="1"/>
</dbReference>
<dbReference type="GO" id="GO:0006099">
    <property type="term" value="P:tricarboxylic acid cycle"/>
    <property type="evidence" value="ECO:0007669"/>
    <property type="project" value="InterPro"/>
</dbReference>
<gene>
    <name evidence="8" type="ORF">UFOPK1506_00461</name>
</gene>
<dbReference type="PRINTS" id="PR00150">
    <property type="entry name" value="PEPCARBXLASE"/>
</dbReference>
<dbReference type="GO" id="GO:0005829">
    <property type="term" value="C:cytosol"/>
    <property type="evidence" value="ECO:0007669"/>
    <property type="project" value="TreeGrafter"/>
</dbReference>
<evidence type="ECO:0000256" key="3">
    <source>
        <dbReference type="ARBA" id="ARBA00012305"/>
    </source>
</evidence>
<dbReference type="SUPFAM" id="SSF51621">
    <property type="entry name" value="Phosphoenolpyruvate/pyruvate domain"/>
    <property type="match status" value="1"/>
</dbReference>
<comment type="cofactor">
    <cofactor evidence="1">
        <name>Mg(2+)</name>
        <dbReference type="ChEBI" id="CHEBI:18420"/>
    </cofactor>
</comment>
<name>A0A6J6CME5_9ZZZZ</name>
<dbReference type="Pfam" id="PF00311">
    <property type="entry name" value="PEPcase"/>
    <property type="match status" value="1"/>
</dbReference>
<dbReference type="GO" id="GO:0008964">
    <property type="term" value="F:phosphoenolpyruvate carboxylase activity"/>
    <property type="evidence" value="ECO:0007669"/>
    <property type="project" value="UniProtKB-EC"/>
</dbReference>
<dbReference type="Gene3D" id="1.20.1440.90">
    <property type="entry name" value="Phosphoenolpyruvate/pyruvate domain"/>
    <property type="match status" value="1"/>
</dbReference>
<dbReference type="PROSITE" id="PS00393">
    <property type="entry name" value="PEPCASE_2"/>
    <property type="match status" value="1"/>
</dbReference>
<evidence type="ECO:0000256" key="2">
    <source>
        <dbReference type="ARBA" id="ARBA00008346"/>
    </source>
</evidence>
<keyword evidence="6" id="KW-0120">Carbon dioxide fixation</keyword>
<organism evidence="8">
    <name type="scientific">freshwater metagenome</name>
    <dbReference type="NCBI Taxonomy" id="449393"/>
    <lineage>
        <taxon>unclassified sequences</taxon>
        <taxon>metagenomes</taxon>
        <taxon>ecological metagenomes</taxon>
    </lineage>
</organism>
<evidence type="ECO:0000256" key="4">
    <source>
        <dbReference type="ARBA" id="ARBA00022842"/>
    </source>
</evidence>
<protein>
    <recommendedName>
        <fullName evidence="3">phosphoenolpyruvate carboxylase</fullName>
        <ecNumber evidence="3">4.1.1.31</ecNumber>
    </recommendedName>
</protein>
<evidence type="ECO:0000256" key="7">
    <source>
        <dbReference type="ARBA" id="ARBA00048995"/>
    </source>
</evidence>
<dbReference type="InterPro" id="IPR033129">
    <property type="entry name" value="PEPCASE_His_AS"/>
</dbReference>
<dbReference type="InterPro" id="IPR015813">
    <property type="entry name" value="Pyrv/PenolPyrv_kinase-like_dom"/>
</dbReference>
<dbReference type="EC" id="4.1.1.31" evidence="3"/>
<dbReference type="InterPro" id="IPR021135">
    <property type="entry name" value="PEP_COase"/>
</dbReference>
<dbReference type="PANTHER" id="PTHR30523:SF6">
    <property type="entry name" value="PHOSPHOENOLPYRUVATE CARBOXYLASE"/>
    <property type="match status" value="1"/>
</dbReference>
<dbReference type="AlphaFoldDB" id="A0A6J6CME5"/>
<evidence type="ECO:0000313" key="8">
    <source>
        <dbReference type="EMBL" id="CAB4551263.1"/>
    </source>
</evidence>
<dbReference type="GO" id="GO:0015977">
    <property type="term" value="P:carbon fixation"/>
    <property type="evidence" value="ECO:0007669"/>
    <property type="project" value="UniProtKB-KW"/>
</dbReference>
<dbReference type="PROSITE" id="PS00781">
    <property type="entry name" value="PEPCASE_1"/>
    <property type="match status" value="1"/>
</dbReference>
<proteinExistence type="inferred from homology"/>
<comment type="similarity">
    <text evidence="2">Belongs to the PEPCase type 1 family.</text>
</comment>
<reference evidence="8" key="1">
    <citation type="submission" date="2020-05" db="EMBL/GenBank/DDBJ databases">
        <authorList>
            <person name="Chiriac C."/>
            <person name="Salcher M."/>
            <person name="Ghai R."/>
            <person name="Kavagutti S V."/>
        </authorList>
    </citation>
    <scope>NUCLEOTIDE SEQUENCE</scope>
</reference>
<dbReference type="InterPro" id="IPR018129">
    <property type="entry name" value="PEP_COase_Lys_AS"/>
</dbReference>
<dbReference type="InterPro" id="IPR022805">
    <property type="entry name" value="PEP_COase_bac/pln-type"/>
</dbReference>
<dbReference type="HAMAP" id="MF_00595">
    <property type="entry name" value="PEPcase_type1"/>
    <property type="match status" value="1"/>
</dbReference>
<dbReference type="PANTHER" id="PTHR30523">
    <property type="entry name" value="PHOSPHOENOLPYRUVATE CARBOXYLASE"/>
    <property type="match status" value="1"/>
</dbReference>
<accession>A0A6J6CME5</accession>
<dbReference type="EMBL" id="CAEZSV010000062">
    <property type="protein sequence ID" value="CAB4551263.1"/>
    <property type="molecule type" value="Genomic_DNA"/>
</dbReference>
<sequence>MVPLLLCQDMTMQTQGHSGGDLSGDSGTALGVNAGSSLRADVRRLGELLGQTLVRQEGQALLDLVESVRLAVREDSPLGSSILEKVEVVDSIKLVRAFSTYFHLANIAEQVHRAHALYEERVNGDSWLQQTFHKIAEAKISKDELARSVAMLSVRPVFTAHPTEAARRSVLSKLGTVAQLLNEKNIRERDKRLAEAIELLWQTDELRLEQPEPLDEATNALYYLDDLHRHTVPQVLDDFAYELSQYGIDLDVLARPLSFGSWIGGDRDGNPNVTPAITSETVTLHVGHGVRVLIEKLDALRQSLSVSARLAGASDELLKSIEVDLINIPEFEDRFKRLNVEEPYRLKATAIRHKLVLTQRRHATKAPHQPGRDYANTQELLDDLILMRESLLEHRGELIAAGELEQLIRTASAFGITHATLDVREHSIQHHHVLNQYFSSFGIQDYLTLGDEERLTLLIEEITNGRTLDRDSLDTRGKQTFDTFVTIGEVIETFGDEAIESYIVSMTKSASDLLAAVVLGVKAGLVSLHEGKALIGFVPLLETVAELQSADAIVGRLLAIPEYRELVELRGEIQEVMLGYSDSNKDAGITTSQWEIHRAQRKLRDLAGKAGIHLRIFHGRGGSVGRGGGPTYDAILALPWGSLAGEIKMTEQGEVISDKYSLPSLARENVELILAAALEATVLNRAPRQSSRDLAHWDSCMDTVSAAAMSCYRNLVDHPDLPKYFYQSTPVEQLGNLYLGSRPSRRPESDAGLSGLRAIPWVFGWTQSRQIVPGWFGVGSGLKAAREAGDTKILKQMFEEWHFFKTFISNVEMTLAKTDLHTAEHYVNTLVDEELRHFFDEIKSEYQLTVAEILLLTQKRELLGDQPILAQTLAIRDVYLRPMQLLQVSLLQKVRNGEEVDGILNRALLLTINGIAAGLRNTG</sequence>
<keyword evidence="5" id="KW-0456">Lyase</keyword>